<gene>
    <name evidence="2" type="ORF">EZS28_005299</name>
</gene>
<organism evidence="2 3">
    <name type="scientific">Streblomastix strix</name>
    <dbReference type="NCBI Taxonomy" id="222440"/>
    <lineage>
        <taxon>Eukaryota</taxon>
        <taxon>Metamonada</taxon>
        <taxon>Preaxostyla</taxon>
        <taxon>Oxymonadida</taxon>
        <taxon>Streblomastigidae</taxon>
        <taxon>Streblomastix</taxon>
    </lineage>
</organism>
<reference evidence="2 3" key="1">
    <citation type="submission" date="2019-03" db="EMBL/GenBank/DDBJ databases">
        <title>Single cell metagenomics reveals metabolic interactions within the superorganism composed of flagellate Streblomastix strix and complex community of Bacteroidetes bacteria on its surface.</title>
        <authorList>
            <person name="Treitli S.C."/>
            <person name="Kolisko M."/>
            <person name="Husnik F."/>
            <person name="Keeling P."/>
            <person name="Hampl V."/>
        </authorList>
    </citation>
    <scope>NUCLEOTIDE SEQUENCE [LARGE SCALE GENOMIC DNA]</scope>
    <source>
        <strain evidence="2">ST1C</strain>
    </source>
</reference>
<protein>
    <submittedName>
        <fullName evidence="2">Uncharacterized protein</fullName>
    </submittedName>
</protein>
<proteinExistence type="predicted"/>
<evidence type="ECO:0000256" key="1">
    <source>
        <dbReference type="SAM" id="Phobius"/>
    </source>
</evidence>
<evidence type="ECO:0000313" key="2">
    <source>
        <dbReference type="EMBL" id="KAA6399173.1"/>
    </source>
</evidence>
<keyword evidence="1" id="KW-0812">Transmembrane</keyword>
<comment type="caution">
    <text evidence="2">The sequence shown here is derived from an EMBL/GenBank/DDBJ whole genome shotgun (WGS) entry which is preliminary data.</text>
</comment>
<feature type="transmembrane region" description="Helical" evidence="1">
    <location>
        <begin position="36"/>
        <end position="59"/>
    </location>
</feature>
<feature type="transmembrane region" description="Helical" evidence="1">
    <location>
        <begin position="71"/>
        <end position="91"/>
    </location>
</feature>
<keyword evidence="1" id="KW-0472">Membrane</keyword>
<dbReference type="Proteomes" id="UP000324800">
    <property type="component" value="Unassembled WGS sequence"/>
</dbReference>
<sequence length="172" mass="19452">MNAFHFVYLIFSIVQVVFGFHSFLVAFAVYTPLYGFGILAIFWFLNSLWLLVFGIEGIIYSVCKGGPRFKIFLIMSSAFVGVFFFWSILFMNPCGFYLTGSSECQSRTNDNNNIENMNIDNRYSNAGDFDELTYGALQFSGIDVFIQSIISGSKIATHLAMDFNKDKSAFIV</sequence>
<accession>A0A5J4WWI4</accession>
<feature type="transmembrane region" description="Helical" evidence="1">
    <location>
        <begin position="7"/>
        <end position="30"/>
    </location>
</feature>
<keyword evidence="1" id="KW-1133">Transmembrane helix</keyword>
<dbReference type="EMBL" id="SNRW01000806">
    <property type="protein sequence ID" value="KAA6399173.1"/>
    <property type="molecule type" value="Genomic_DNA"/>
</dbReference>
<dbReference type="AlphaFoldDB" id="A0A5J4WWI4"/>
<name>A0A5J4WWI4_9EUKA</name>
<evidence type="ECO:0000313" key="3">
    <source>
        <dbReference type="Proteomes" id="UP000324800"/>
    </source>
</evidence>